<protein>
    <submittedName>
        <fullName evidence="1">Uncharacterized protein</fullName>
    </submittedName>
</protein>
<name>A0AAV4DZD3_9GAST</name>
<evidence type="ECO:0000313" key="1">
    <source>
        <dbReference type="EMBL" id="GFO49431.1"/>
    </source>
</evidence>
<reference evidence="1 2" key="1">
    <citation type="journal article" date="2021" name="Elife">
        <title>Chloroplast acquisition without the gene transfer in kleptoplastic sea slugs, Plakobranchus ocellatus.</title>
        <authorList>
            <person name="Maeda T."/>
            <person name="Takahashi S."/>
            <person name="Yoshida T."/>
            <person name="Shimamura S."/>
            <person name="Takaki Y."/>
            <person name="Nagai Y."/>
            <person name="Toyoda A."/>
            <person name="Suzuki Y."/>
            <person name="Arimoto A."/>
            <person name="Ishii H."/>
            <person name="Satoh N."/>
            <person name="Nishiyama T."/>
            <person name="Hasebe M."/>
            <person name="Maruyama T."/>
            <person name="Minagawa J."/>
            <person name="Obokata J."/>
            <person name="Shigenobu S."/>
        </authorList>
    </citation>
    <scope>NUCLEOTIDE SEQUENCE [LARGE SCALE GENOMIC DNA]</scope>
</reference>
<comment type="caution">
    <text evidence="1">The sequence shown here is derived from an EMBL/GenBank/DDBJ whole genome shotgun (WGS) entry which is preliminary data.</text>
</comment>
<keyword evidence="2" id="KW-1185">Reference proteome</keyword>
<dbReference type="AlphaFoldDB" id="A0AAV4DZD3"/>
<sequence length="110" mass="12192">MVNNLTLLDAEISVAGSSPPLAENAEINTTINMRAIHQTASKSQNIAAYGISFTRILYGVGFSVAQPLTFDPWHQILRPKVRCQKYKERDLSLKNSLSCAHLNGAKQHRN</sequence>
<evidence type="ECO:0000313" key="2">
    <source>
        <dbReference type="Proteomes" id="UP000735302"/>
    </source>
</evidence>
<dbReference type="Proteomes" id="UP000735302">
    <property type="component" value="Unassembled WGS sequence"/>
</dbReference>
<dbReference type="EMBL" id="BLXT01008489">
    <property type="protein sequence ID" value="GFO49431.1"/>
    <property type="molecule type" value="Genomic_DNA"/>
</dbReference>
<accession>A0AAV4DZD3</accession>
<gene>
    <name evidence="1" type="ORF">PoB_007593600</name>
</gene>
<proteinExistence type="predicted"/>
<organism evidence="1 2">
    <name type="scientific">Plakobranchus ocellatus</name>
    <dbReference type="NCBI Taxonomy" id="259542"/>
    <lineage>
        <taxon>Eukaryota</taxon>
        <taxon>Metazoa</taxon>
        <taxon>Spiralia</taxon>
        <taxon>Lophotrochozoa</taxon>
        <taxon>Mollusca</taxon>
        <taxon>Gastropoda</taxon>
        <taxon>Heterobranchia</taxon>
        <taxon>Euthyneura</taxon>
        <taxon>Panpulmonata</taxon>
        <taxon>Sacoglossa</taxon>
        <taxon>Placobranchoidea</taxon>
        <taxon>Plakobranchidae</taxon>
        <taxon>Plakobranchus</taxon>
    </lineage>
</organism>